<evidence type="ECO:0000313" key="3">
    <source>
        <dbReference type="Proteomes" id="UP000646308"/>
    </source>
</evidence>
<feature type="compositionally biased region" description="Polar residues" evidence="1">
    <location>
        <begin position="42"/>
        <end position="71"/>
    </location>
</feature>
<reference evidence="2" key="1">
    <citation type="submission" date="2019-11" db="EMBL/GenBank/DDBJ databases">
        <title>Whole genome comparisons of Staphylococcus agnetis isolates from cattle and chickens.</title>
        <authorList>
            <person name="Rhoads D."/>
            <person name="Shwani A."/>
            <person name="Adkins P."/>
            <person name="Calcutt M."/>
            <person name="Middleton J."/>
        </authorList>
    </citation>
    <scope>NUCLEOTIDE SEQUENCE</scope>
    <source>
        <strain evidence="2">1387</strain>
    </source>
</reference>
<dbReference type="RefSeq" id="WP_060552356.1">
    <property type="nucleotide sequence ID" value="NZ_CP009623.1"/>
</dbReference>
<feature type="region of interest" description="Disordered" evidence="1">
    <location>
        <begin position="42"/>
        <end position="115"/>
    </location>
</feature>
<dbReference type="GeneID" id="57690787"/>
<dbReference type="InterPro" id="IPR035218">
    <property type="entry name" value="DUF5327"/>
</dbReference>
<protein>
    <recommendedName>
        <fullName evidence="4">YwdI family protein</fullName>
    </recommendedName>
</protein>
<evidence type="ECO:0008006" key="4">
    <source>
        <dbReference type="Google" id="ProtNLM"/>
    </source>
</evidence>
<dbReference type="AlphaFoldDB" id="A0A2T4MRE0"/>
<feature type="compositionally biased region" description="Polar residues" evidence="1">
    <location>
        <begin position="86"/>
        <end position="99"/>
    </location>
</feature>
<accession>A0A2T4MRE0</accession>
<dbReference type="OrthoDB" id="2418541at2"/>
<dbReference type="EMBL" id="WMFL01000073">
    <property type="protein sequence ID" value="NJI02438.1"/>
    <property type="molecule type" value="Genomic_DNA"/>
</dbReference>
<organism evidence="2 3">
    <name type="scientific">Staphylococcus agnetis</name>
    <dbReference type="NCBI Taxonomy" id="985762"/>
    <lineage>
        <taxon>Bacteria</taxon>
        <taxon>Bacillati</taxon>
        <taxon>Bacillota</taxon>
        <taxon>Bacilli</taxon>
        <taxon>Bacillales</taxon>
        <taxon>Staphylococcaceae</taxon>
        <taxon>Staphylococcus</taxon>
    </lineage>
</organism>
<dbReference type="KEGG" id="sagq:EP23_11415"/>
<evidence type="ECO:0000313" key="2">
    <source>
        <dbReference type="EMBL" id="NJI02438.1"/>
    </source>
</evidence>
<name>A0A2T4MRE0_9STAP</name>
<dbReference type="Pfam" id="PF17261">
    <property type="entry name" value="DUF5327"/>
    <property type="match status" value="1"/>
</dbReference>
<evidence type="ECO:0000256" key="1">
    <source>
        <dbReference type="SAM" id="MobiDB-lite"/>
    </source>
</evidence>
<dbReference type="Proteomes" id="UP000646308">
    <property type="component" value="Unassembled WGS sequence"/>
</dbReference>
<comment type="caution">
    <text evidence="2">The sequence shown here is derived from an EMBL/GenBank/DDBJ whole genome shotgun (WGS) entry which is preliminary data.</text>
</comment>
<gene>
    <name evidence="2" type="ORF">GLV84_06335</name>
</gene>
<proteinExistence type="predicted"/>
<sequence length="115" mass="12426">MIKDKLIELIEAELVKADASASDAEFHKHMYAIHTLTSLYSHSDSQSSAPSLQRKQGEQATVSHASSSAKTVTDEEIRLMGGKVPSQASHASHTPSNPRMITDDALGNGESLFDF</sequence>